<dbReference type="PANTHER" id="PTHR15405">
    <property type="entry name" value="PROLINE-RICH NUCLEAR RECEPTOR COACTIVATOR"/>
    <property type="match status" value="1"/>
</dbReference>
<gene>
    <name evidence="2" type="ORF">c0_g1_i2</name>
</gene>
<dbReference type="InterPro" id="IPR026780">
    <property type="entry name" value="PNRC1/2"/>
</dbReference>
<proteinExistence type="predicted"/>
<name>A0A0K8VX60_BACLA</name>
<organism evidence="2">
    <name type="scientific">Bactrocera latifrons</name>
    <name type="common">Malaysian fruit fly</name>
    <name type="synonym">Chaetodacus latifrons</name>
    <dbReference type="NCBI Taxonomy" id="174628"/>
    <lineage>
        <taxon>Eukaryota</taxon>
        <taxon>Metazoa</taxon>
        <taxon>Ecdysozoa</taxon>
        <taxon>Arthropoda</taxon>
        <taxon>Hexapoda</taxon>
        <taxon>Insecta</taxon>
        <taxon>Pterygota</taxon>
        <taxon>Neoptera</taxon>
        <taxon>Endopterygota</taxon>
        <taxon>Diptera</taxon>
        <taxon>Brachycera</taxon>
        <taxon>Muscomorpha</taxon>
        <taxon>Tephritoidea</taxon>
        <taxon>Tephritidae</taxon>
        <taxon>Bactrocera</taxon>
        <taxon>Bactrocera</taxon>
    </lineage>
</organism>
<protein>
    <submittedName>
        <fullName evidence="2">Uncharacterized protein</fullName>
    </submittedName>
</protein>
<sequence length="234" mass="26631">MSNSKDFQKSLNLGNSISDNQDTNQSRQLMSSSTSADNRRMSSESRQAIGNGSIYVSPTLVLPQPPEFWLFGQSQRDCMEELNEDDTKMAKTTFDYYNLKKLLRVLPQPSNSSEPSTLPHPPQHWLIERTEYGSKKEESEEEQVMAKKTDTFDYYNLKKLLYVGSYGRLGNRNSPQPCNSASNVPLVSALPQPPRHWLLGEAQTGSKEDEMERELARIASTYDFYNLKMLLTGE</sequence>
<feature type="compositionally biased region" description="Polar residues" evidence="1">
    <location>
        <begin position="1"/>
        <end position="36"/>
    </location>
</feature>
<reference evidence="2" key="1">
    <citation type="submission" date="2015-06" db="EMBL/GenBank/DDBJ databases">
        <authorList>
            <person name="Hoefler B.C."/>
            <person name="Straight P.D."/>
        </authorList>
    </citation>
    <scope>NUCLEOTIDE SEQUENCE</scope>
</reference>
<evidence type="ECO:0000313" key="2">
    <source>
        <dbReference type="EMBL" id="JAI43466.1"/>
    </source>
</evidence>
<dbReference type="AlphaFoldDB" id="A0A0K8VX60"/>
<feature type="region of interest" description="Disordered" evidence="1">
    <location>
        <begin position="1"/>
        <end position="46"/>
    </location>
</feature>
<dbReference type="EMBL" id="GDHF01008848">
    <property type="protein sequence ID" value="JAI43466.1"/>
    <property type="molecule type" value="Transcribed_RNA"/>
</dbReference>
<evidence type="ECO:0000256" key="1">
    <source>
        <dbReference type="SAM" id="MobiDB-lite"/>
    </source>
</evidence>
<accession>A0A0K8VX60</accession>